<feature type="transmembrane region" description="Helical" evidence="6">
    <location>
        <begin position="549"/>
        <end position="569"/>
    </location>
</feature>
<gene>
    <name evidence="9" type="ORF">IXC47_07920</name>
</gene>
<comment type="caution">
    <text evidence="9">The sequence shown here is derived from an EMBL/GenBank/DDBJ whole genome shotgun (WGS) entry which is preliminary data.</text>
</comment>
<dbReference type="PROSITE" id="PS50011">
    <property type="entry name" value="PROTEIN_KINASE_DOM"/>
    <property type="match status" value="1"/>
</dbReference>
<dbReference type="InterPro" id="IPR036457">
    <property type="entry name" value="PPM-type-like_dom_sf"/>
</dbReference>
<protein>
    <submittedName>
        <fullName evidence="9">Bifunctional protein-serine/threonine kinase/phosphatase</fullName>
    </submittedName>
</protein>
<evidence type="ECO:0000256" key="1">
    <source>
        <dbReference type="ARBA" id="ARBA00022527"/>
    </source>
</evidence>
<keyword evidence="2" id="KW-0808">Transferase</keyword>
<dbReference type="GO" id="GO:0016301">
    <property type="term" value="F:kinase activity"/>
    <property type="evidence" value="ECO:0007669"/>
    <property type="project" value="UniProtKB-KW"/>
</dbReference>
<keyword evidence="4 9" id="KW-0418">Kinase</keyword>
<dbReference type="Gene3D" id="3.60.40.10">
    <property type="entry name" value="PPM-type phosphatase domain"/>
    <property type="match status" value="1"/>
</dbReference>
<feature type="domain" description="Protein kinase" evidence="7">
    <location>
        <begin position="269"/>
        <end position="536"/>
    </location>
</feature>
<evidence type="ECO:0000313" key="9">
    <source>
        <dbReference type="EMBL" id="MBF8177604.1"/>
    </source>
</evidence>
<dbReference type="PANTHER" id="PTHR24351">
    <property type="entry name" value="RIBOSOMAL PROTEIN S6 KINASE"/>
    <property type="match status" value="1"/>
</dbReference>
<proteinExistence type="predicted"/>
<reference evidence="9 10" key="1">
    <citation type="submission" date="2020-11" db="EMBL/GenBank/DDBJ databases">
        <title>WGS of Herminiimonas contaminans strain Marseille-Q4544 isolated from planarians Schmidtea mediterranea.</title>
        <authorList>
            <person name="Kangale L."/>
        </authorList>
    </citation>
    <scope>NUCLEOTIDE SEQUENCE [LARGE SCALE GENOMIC DNA]</scope>
    <source>
        <strain evidence="9 10">Marseille-Q4544</strain>
    </source>
</reference>
<keyword evidence="5" id="KW-0067">ATP-binding</keyword>
<dbReference type="SMART" id="SM00331">
    <property type="entry name" value="PP2C_SIG"/>
    <property type="match status" value="1"/>
</dbReference>
<evidence type="ECO:0000256" key="5">
    <source>
        <dbReference type="ARBA" id="ARBA00022840"/>
    </source>
</evidence>
<dbReference type="InterPro" id="IPR001932">
    <property type="entry name" value="PPM-type_phosphatase-like_dom"/>
</dbReference>
<sequence length="571" mass="63482">MPLTLTAAYSTRAGLRPHNEDFVGMVMPDEPELSSKGMIAAIADGVSGNEGGREASEYTIRGLLSDYYATSDTWPVTQSLDRVLKAINSWVQHQGSIRAELAGMATTLTTLVLRGNFYYFAHVGDTRLYLLRDGVLTRLTADHVWDRPEMQHVLTRAIGLDSQLAIDHGMGELHEGDAFLLATDGVWASVSEYDLKEQLLQLVGKQQETEAITHTLIDKALAAGAQDNVSALVVRVDALPETNLRDALSGSQHFPVPPKLKVGQQIDGYTVEEQIHASNTTLLYRVSEPRAANQTPRYLVLKTLHPDRAQDVHERSAFAHEEWLTKRVVARFFPQIITPENKTYLYYLTTWHDGNTLQQHLDAGEHFTIPDVIAHGTKLVRAIGALHRRSIIHRDIKPGNIHLGKDGELRILDLGVAQSGLEAEDEVRAPRAGTPSFLAPEQFNNAPASQQTDLYSTGVTLYLLLTRHFPYGEIEPFQTPRFGEAIPPSRYRPDLPLWLENVLLKAVARDPADRFETAEEFLLALERGASRPLPAITPKPLAERDPASLWRAVAAISIVLNLLLLYLLVIR</sequence>
<dbReference type="InterPro" id="IPR011009">
    <property type="entry name" value="Kinase-like_dom_sf"/>
</dbReference>
<evidence type="ECO:0000256" key="6">
    <source>
        <dbReference type="SAM" id="Phobius"/>
    </source>
</evidence>
<dbReference type="RefSeq" id="WP_195875195.1">
    <property type="nucleotide sequence ID" value="NZ_JADOEL010000004.1"/>
</dbReference>
<evidence type="ECO:0000313" key="10">
    <source>
        <dbReference type="Proteomes" id="UP000657372"/>
    </source>
</evidence>
<evidence type="ECO:0000256" key="4">
    <source>
        <dbReference type="ARBA" id="ARBA00022777"/>
    </source>
</evidence>
<keyword evidence="6" id="KW-0812">Transmembrane</keyword>
<dbReference type="SMART" id="SM00332">
    <property type="entry name" value="PP2Cc"/>
    <property type="match status" value="1"/>
</dbReference>
<dbReference type="Gene3D" id="1.10.510.10">
    <property type="entry name" value="Transferase(Phosphotransferase) domain 1"/>
    <property type="match status" value="1"/>
</dbReference>
<dbReference type="Pfam" id="PF13672">
    <property type="entry name" value="PP2C_2"/>
    <property type="match status" value="1"/>
</dbReference>
<dbReference type="EMBL" id="JADOEL010000004">
    <property type="protein sequence ID" value="MBF8177604.1"/>
    <property type="molecule type" value="Genomic_DNA"/>
</dbReference>
<evidence type="ECO:0000256" key="2">
    <source>
        <dbReference type="ARBA" id="ARBA00022679"/>
    </source>
</evidence>
<dbReference type="CDD" id="cd14014">
    <property type="entry name" value="STKc_PknB_like"/>
    <property type="match status" value="1"/>
</dbReference>
<dbReference type="Proteomes" id="UP000657372">
    <property type="component" value="Unassembled WGS sequence"/>
</dbReference>
<evidence type="ECO:0000259" key="7">
    <source>
        <dbReference type="PROSITE" id="PS50011"/>
    </source>
</evidence>
<dbReference type="SUPFAM" id="SSF81606">
    <property type="entry name" value="PP2C-like"/>
    <property type="match status" value="1"/>
</dbReference>
<organism evidence="9 10">
    <name type="scientific">Herminiimonas contaminans</name>
    <dbReference type="NCBI Taxonomy" id="1111140"/>
    <lineage>
        <taxon>Bacteria</taxon>
        <taxon>Pseudomonadati</taxon>
        <taxon>Pseudomonadota</taxon>
        <taxon>Betaproteobacteria</taxon>
        <taxon>Burkholderiales</taxon>
        <taxon>Oxalobacteraceae</taxon>
        <taxon>Herminiimonas</taxon>
    </lineage>
</organism>
<name>A0ABS0ES70_9BURK</name>
<dbReference type="CDD" id="cd00143">
    <property type="entry name" value="PP2Cc"/>
    <property type="match status" value="1"/>
</dbReference>
<keyword evidence="10" id="KW-1185">Reference proteome</keyword>
<keyword evidence="6" id="KW-1133">Transmembrane helix</keyword>
<dbReference type="Pfam" id="PF00069">
    <property type="entry name" value="Pkinase"/>
    <property type="match status" value="1"/>
</dbReference>
<dbReference type="SUPFAM" id="SSF56112">
    <property type="entry name" value="Protein kinase-like (PK-like)"/>
    <property type="match status" value="1"/>
</dbReference>
<dbReference type="SMART" id="SM00220">
    <property type="entry name" value="S_TKc"/>
    <property type="match status" value="1"/>
</dbReference>
<feature type="domain" description="PPM-type phosphatase" evidence="8">
    <location>
        <begin position="5"/>
        <end position="236"/>
    </location>
</feature>
<keyword evidence="6" id="KW-0472">Membrane</keyword>
<evidence type="ECO:0000259" key="8">
    <source>
        <dbReference type="PROSITE" id="PS51746"/>
    </source>
</evidence>
<dbReference type="InterPro" id="IPR000719">
    <property type="entry name" value="Prot_kinase_dom"/>
</dbReference>
<keyword evidence="3" id="KW-0547">Nucleotide-binding</keyword>
<evidence type="ECO:0000256" key="3">
    <source>
        <dbReference type="ARBA" id="ARBA00022741"/>
    </source>
</evidence>
<dbReference type="PROSITE" id="PS51746">
    <property type="entry name" value="PPM_2"/>
    <property type="match status" value="1"/>
</dbReference>
<keyword evidence="1" id="KW-0723">Serine/threonine-protein kinase</keyword>
<accession>A0ABS0ES70</accession>